<dbReference type="RefSeq" id="WP_284349553.1">
    <property type="nucleotide sequence ID" value="NZ_BRXS01000002.1"/>
</dbReference>
<accession>A0AA37Q7E5</accession>
<dbReference type="EMBL" id="BRXS01000002">
    <property type="protein sequence ID" value="GLC25112.1"/>
    <property type="molecule type" value="Genomic_DNA"/>
</dbReference>
<sequence>MRPLTRRLGAAAVAAALLATACGDVLEVRNPGPIPDEDLNRVDAVQSLVNGMSLDLSRALDPLTQGTAIMADELYHGGSYAAEGLWNRGIINAEDVNGLWGNTHRARWVAESGIERLKTVLGQAEFDRSPFAARAYIYAGLANRTLGELFCDAVIDGGKREANTVHFARAEAQFTEAIRIAGAVTPTAVRDSLQRVAYGGRASVRAWQGKWAEAAQDAAQVPTAYTFVAFYSTNRAIENNDTAFETQQTGGRREFTVFNTFWATVTDDPRVPWLSTTLNGQDGRTRFFRQMKYPNLDSDIPLVKGTEMLILRAEERLRAGDVAGAMQRINDVRTFHKLPAVTATTAEQAWPILQRERGATTWIESRRLWDLRRWNAEPAPIKNTFLDSRAKCIPISENERLSNPNL</sequence>
<dbReference type="InterPro" id="IPR011990">
    <property type="entry name" value="TPR-like_helical_dom_sf"/>
</dbReference>
<name>A0AA37Q7E5_9BACT</name>
<keyword evidence="9" id="KW-1185">Reference proteome</keyword>
<dbReference type="Gene3D" id="1.25.40.390">
    <property type="match status" value="1"/>
</dbReference>
<evidence type="ECO:0000313" key="9">
    <source>
        <dbReference type="Proteomes" id="UP001161325"/>
    </source>
</evidence>
<dbReference type="Pfam" id="PF07980">
    <property type="entry name" value="SusD_RagB"/>
    <property type="match status" value="1"/>
</dbReference>
<keyword evidence="4" id="KW-0472">Membrane</keyword>
<feature type="signal peptide" evidence="6">
    <location>
        <begin position="1"/>
        <end position="21"/>
    </location>
</feature>
<evidence type="ECO:0000256" key="2">
    <source>
        <dbReference type="ARBA" id="ARBA00006275"/>
    </source>
</evidence>
<evidence type="ECO:0000256" key="1">
    <source>
        <dbReference type="ARBA" id="ARBA00004442"/>
    </source>
</evidence>
<evidence type="ECO:0000313" key="8">
    <source>
        <dbReference type="EMBL" id="GLC25112.1"/>
    </source>
</evidence>
<dbReference type="SUPFAM" id="SSF48452">
    <property type="entry name" value="TPR-like"/>
    <property type="match status" value="1"/>
</dbReference>
<keyword evidence="5" id="KW-0998">Cell outer membrane</keyword>
<dbReference type="InterPro" id="IPR012944">
    <property type="entry name" value="SusD_RagB_dom"/>
</dbReference>
<evidence type="ECO:0000256" key="4">
    <source>
        <dbReference type="ARBA" id="ARBA00023136"/>
    </source>
</evidence>
<comment type="subcellular location">
    <subcellularLocation>
        <location evidence="1">Cell outer membrane</location>
    </subcellularLocation>
</comment>
<comment type="caution">
    <text evidence="8">The sequence shown here is derived from an EMBL/GenBank/DDBJ whole genome shotgun (WGS) entry which is preliminary data.</text>
</comment>
<evidence type="ECO:0000259" key="7">
    <source>
        <dbReference type="Pfam" id="PF07980"/>
    </source>
</evidence>
<dbReference type="AlphaFoldDB" id="A0AA37Q7E5"/>
<feature type="domain" description="RagB/SusD" evidence="7">
    <location>
        <begin position="299"/>
        <end position="376"/>
    </location>
</feature>
<feature type="chain" id="PRO_5041215585" description="RagB/SusD domain-containing protein" evidence="6">
    <location>
        <begin position="22"/>
        <end position="406"/>
    </location>
</feature>
<comment type="similarity">
    <text evidence="2">Belongs to the SusD family.</text>
</comment>
<dbReference type="PROSITE" id="PS51257">
    <property type="entry name" value="PROKAR_LIPOPROTEIN"/>
    <property type="match status" value="1"/>
</dbReference>
<gene>
    <name evidence="8" type="ORF">rosag_16250</name>
</gene>
<dbReference type="GO" id="GO:0009279">
    <property type="term" value="C:cell outer membrane"/>
    <property type="evidence" value="ECO:0007669"/>
    <property type="project" value="UniProtKB-SubCell"/>
</dbReference>
<organism evidence="8 9">
    <name type="scientific">Roseisolibacter agri</name>
    <dbReference type="NCBI Taxonomy" id="2014610"/>
    <lineage>
        <taxon>Bacteria</taxon>
        <taxon>Pseudomonadati</taxon>
        <taxon>Gemmatimonadota</taxon>
        <taxon>Gemmatimonadia</taxon>
        <taxon>Gemmatimonadales</taxon>
        <taxon>Gemmatimonadaceae</taxon>
        <taxon>Roseisolibacter</taxon>
    </lineage>
</organism>
<reference evidence="8" key="1">
    <citation type="submission" date="2022-08" db="EMBL/GenBank/DDBJ databases">
        <title>Draft genome sequencing of Roseisolibacter agri AW1220.</title>
        <authorList>
            <person name="Tobiishi Y."/>
            <person name="Tonouchi A."/>
        </authorList>
    </citation>
    <scope>NUCLEOTIDE SEQUENCE</scope>
    <source>
        <strain evidence="8">AW1220</strain>
    </source>
</reference>
<evidence type="ECO:0000256" key="6">
    <source>
        <dbReference type="SAM" id="SignalP"/>
    </source>
</evidence>
<evidence type="ECO:0000256" key="5">
    <source>
        <dbReference type="ARBA" id="ARBA00023237"/>
    </source>
</evidence>
<keyword evidence="3 6" id="KW-0732">Signal</keyword>
<proteinExistence type="inferred from homology"/>
<evidence type="ECO:0000256" key="3">
    <source>
        <dbReference type="ARBA" id="ARBA00022729"/>
    </source>
</evidence>
<protein>
    <recommendedName>
        <fullName evidence="7">RagB/SusD domain-containing protein</fullName>
    </recommendedName>
</protein>
<dbReference type="Proteomes" id="UP001161325">
    <property type="component" value="Unassembled WGS sequence"/>
</dbReference>